<comment type="caution">
    <text evidence="1">The sequence shown here is derived from an EMBL/GenBank/DDBJ whole genome shotgun (WGS) entry which is preliminary data.</text>
</comment>
<dbReference type="AlphaFoldDB" id="A0A4R6G733"/>
<evidence type="ECO:0000313" key="2">
    <source>
        <dbReference type="Proteomes" id="UP000294737"/>
    </source>
</evidence>
<proteinExistence type="predicted"/>
<dbReference type="EMBL" id="SNWF01000005">
    <property type="protein sequence ID" value="TDN90292.1"/>
    <property type="molecule type" value="Genomic_DNA"/>
</dbReference>
<organism evidence="1 2">
    <name type="scientific">Herminiimonas fonticola</name>
    <dbReference type="NCBI Taxonomy" id="303380"/>
    <lineage>
        <taxon>Bacteria</taxon>
        <taxon>Pseudomonadati</taxon>
        <taxon>Pseudomonadota</taxon>
        <taxon>Betaproteobacteria</taxon>
        <taxon>Burkholderiales</taxon>
        <taxon>Oxalobacteraceae</taxon>
        <taxon>Herminiimonas</taxon>
    </lineage>
</organism>
<name>A0A4R6G733_9BURK</name>
<accession>A0A4R6G733</accession>
<gene>
    <name evidence="1" type="ORF">EV677_2368</name>
</gene>
<protein>
    <submittedName>
        <fullName evidence="1">Uncharacterized protein</fullName>
    </submittedName>
</protein>
<evidence type="ECO:0000313" key="1">
    <source>
        <dbReference type="EMBL" id="TDN90292.1"/>
    </source>
</evidence>
<dbReference type="Proteomes" id="UP000294737">
    <property type="component" value="Unassembled WGS sequence"/>
</dbReference>
<sequence>MAWWMKIIPSRPKVIESKDIDALPCGRLATLRRDCGFFRSFFSYRRSHRLTQLHSPFR</sequence>
<keyword evidence="2" id="KW-1185">Reference proteome</keyword>
<reference evidence="1 2" key="1">
    <citation type="submission" date="2019-03" db="EMBL/GenBank/DDBJ databases">
        <title>Genomic Encyclopedia of Type Strains, Phase IV (KMG-IV): sequencing the most valuable type-strain genomes for metagenomic binning, comparative biology and taxonomic classification.</title>
        <authorList>
            <person name="Goeker M."/>
        </authorList>
    </citation>
    <scope>NUCLEOTIDE SEQUENCE [LARGE SCALE GENOMIC DNA]</scope>
    <source>
        <strain evidence="1 2">DSM 18555</strain>
    </source>
</reference>